<dbReference type="Gene3D" id="2.10.260.10">
    <property type="match status" value="1"/>
</dbReference>
<dbReference type="AlphaFoldDB" id="A0A1F7IGA4"/>
<dbReference type="STRING" id="1802056.A2954_00905"/>
<dbReference type="Proteomes" id="UP000177698">
    <property type="component" value="Unassembled WGS sequence"/>
</dbReference>
<dbReference type="GO" id="GO:0003677">
    <property type="term" value="F:DNA binding"/>
    <property type="evidence" value="ECO:0007669"/>
    <property type="project" value="InterPro"/>
</dbReference>
<sequence length="86" mass="10074">MRQAQSTISPKYQTVVPKKVRKLLHLKAGDRIIWTVILTQTRPTVIAEPLPKKWSAHTRGLGKNIWKNVDIDKYIQSLRKEWVEQN</sequence>
<dbReference type="Pfam" id="PF04014">
    <property type="entry name" value="MazE_antitoxin"/>
    <property type="match status" value="1"/>
</dbReference>
<organism evidence="2 3">
    <name type="scientific">Candidatus Roizmanbacteria bacterium RIFCSPLOWO2_01_FULL_37_12</name>
    <dbReference type="NCBI Taxonomy" id="1802056"/>
    <lineage>
        <taxon>Bacteria</taxon>
        <taxon>Candidatus Roizmaniibacteriota</taxon>
    </lineage>
</organism>
<name>A0A1F7IGA4_9BACT</name>
<dbReference type="InterPro" id="IPR037914">
    <property type="entry name" value="SpoVT-AbrB_sf"/>
</dbReference>
<dbReference type="SMART" id="SM00966">
    <property type="entry name" value="SpoVT_AbrB"/>
    <property type="match status" value="1"/>
</dbReference>
<dbReference type="SUPFAM" id="SSF89447">
    <property type="entry name" value="AbrB/MazE/MraZ-like"/>
    <property type="match status" value="1"/>
</dbReference>
<protein>
    <recommendedName>
        <fullName evidence="1">SpoVT-AbrB domain-containing protein</fullName>
    </recommendedName>
</protein>
<comment type="caution">
    <text evidence="2">The sequence shown here is derived from an EMBL/GenBank/DDBJ whole genome shotgun (WGS) entry which is preliminary data.</text>
</comment>
<dbReference type="NCBIfam" id="TIGR01439">
    <property type="entry name" value="lp_hng_hel_AbrB"/>
    <property type="match status" value="1"/>
</dbReference>
<feature type="domain" description="SpoVT-AbrB" evidence="1">
    <location>
        <begin position="6"/>
        <end position="55"/>
    </location>
</feature>
<evidence type="ECO:0000313" key="2">
    <source>
        <dbReference type="EMBL" id="OGK42387.1"/>
    </source>
</evidence>
<evidence type="ECO:0000313" key="3">
    <source>
        <dbReference type="Proteomes" id="UP000177698"/>
    </source>
</evidence>
<accession>A0A1F7IGA4</accession>
<dbReference type="InterPro" id="IPR007159">
    <property type="entry name" value="SpoVT-AbrB_dom"/>
</dbReference>
<reference evidence="2 3" key="1">
    <citation type="journal article" date="2016" name="Nat. Commun.">
        <title>Thousands of microbial genomes shed light on interconnected biogeochemical processes in an aquifer system.</title>
        <authorList>
            <person name="Anantharaman K."/>
            <person name="Brown C.T."/>
            <person name="Hug L.A."/>
            <person name="Sharon I."/>
            <person name="Castelle C.J."/>
            <person name="Probst A.J."/>
            <person name="Thomas B.C."/>
            <person name="Singh A."/>
            <person name="Wilkins M.J."/>
            <person name="Karaoz U."/>
            <person name="Brodie E.L."/>
            <person name="Williams K.H."/>
            <person name="Hubbard S.S."/>
            <person name="Banfield J.F."/>
        </authorList>
    </citation>
    <scope>NUCLEOTIDE SEQUENCE [LARGE SCALE GENOMIC DNA]</scope>
</reference>
<dbReference type="EMBL" id="MGAG01000002">
    <property type="protein sequence ID" value="OGK42387.1"/>
    <property type="molecule type" value="Genomic_DNA"/>
</dbReference>
<evidence type="ECO:0000259" key="1">
    <source>
        <dbReference type="SMART" id="SM00966"/>
    </source>
</evidence>
<gene>
    <name evidence="2" type="ORF">A2954_00905</name>
</gene>
<proteinExistence type="predicted"/>